<feature type="compositionally biased region" description="Polar residues" evidence="1">
    <location>
        <begin position="89"/>
        <end position="106"/>
    </location>
</feature>
<dbReference type="InterPro" id="IPR039564">
    <property type="entry name" value="Peptidase_C39-like"/>
</dbReference>
<accession>A0A4D7CUS8</accession>
<feature type="domain" description="Peptidase C39-like" evidence="3">
    <location>
        <begin position="528"/>
        <end position="670"/>
    </location>
</feature>
<evidence type="ECO:0000259" key="3">
    <source>
        <dbReference type="Pfam" id="PF13529"/>
    </source>
</evidence>
<evidence type="ECO:0000313" key="5">
    <source>
        <dbReference type="Proteomes" id="UP000298615"/>
    </source>
</evidence>
<sequence length="703" mass="78994">MKKSLKSSLTLMLVSSMTLATTTPVLAITAEQDPASTTNEATPLTNNSEMLLDSSLELTKEPSTDSEMDMNTDNPSDESLEFSEEATIAETTDSNEATSLEDNSNLTTTDSTTSSSDETTVTGLTIAKEKATQQFVTITNNNTIIWSEKIEEQALANTADVYLQTFLSKDIKTINGKNYYSLYTQKDEKEMFYGYVSESALQQADGRQGIYQSYGKYVTITSNNYSIYSNFSWSVKNSTKNIYQKTYLAKGKYQHYNGLTYLSLYDNNGTWMGYVNANATKVADGRQGLYQSFGKYVTVTSNNYSLYSNFSWTVKNSTKNIYQQTYLAKGKYQHYNGLTYLSLYHINGKWMGYVNANATKAGEGRQGAYLAYNKYVTVTNANYTTYRNFSWKNLGTTKNMNLKTYLAKGKYVHTNGMTYLSLWDDKGTWYGYVNANAVSVADGAQGIYQSFNRYITITSPNYSMWNSFNWSLRQTSAKLNKKGFIAKGKYVHYNGAIYYSVYDALGNWQGYINATGTSLVTYKALPANYYSQMAIGAWYGCAATSLYTVLKAKGYVPNVSLVNFINGLPVSNSNPDEGQIGDPWGKTPFRQVISPVGLNKYARKYTNNTEIITGSSIDRIITEINSGNYVLYWGTYKMGNVGITNNPQHCMIARGYKIVNGKEYILIHDPGYNSLTGDAVRWYEKNAFDNYLTSKYRKLLVIR</sequence>
<dbReference type="Pfam" id="PF13529">
    <property type="entry name" value="Peptidase_C39_2"/>
    <property type="match status" value="1"/>
</dbReference>
<protein>
    <recommendedName>
        <fullName evidence="3">Peptidase C39-like domain-containing protein</fullName>
    </recommendedName>
</protein>
<dbReference type="Gene3D" id="3.90.70.10">
    <property type="entry name" value="Cysteine proteinases"/>
    <property type="match status" value="1"/>
</dbReference>
<dbReference type="EMBL" id="CP039712">
    <property type="protein sequence ID" value="QCI87034.1"/>
    <property type="molecule type" value="Genomic_DNA"/>
</dbReference>
<reference evidence="4 5" key="1">
    <citation type="submission" date="2019-04" db="EMBL/GenBank/DDBJ databases">
        <title>Vagococcus sp. nov., isolated from faeces of yaks (Bos grunniens).</title>
        <authorList>
            <person name="Ge Y."/>
        </authorList>
    </citation>
    <scope>NUCLEOTIDE SEQUENCE [LARGE SCALE GENOMIC DNA]</scope>
    <source>
        <strain evidence="4 5">MN-17</strain>
    </source>
</reference>
<keyword evidence="2" id="KW-0732">Signal</keyword>
<dbReference type="RefSeq" id="WP_136953856.1">
    <property type="nucleotide sequence ID" value="NZ_CP039712.1"/>
</dbReference>
<evidence type="ECO:0000313" key="4">
    <source>
        <dbReference type="EMBL" id="QCI87034.1"/>
    </source>
</evidence>
<gene>
    <name evidence="4" type="ORF">FA707_08675</name>
</gene>
<evidence type="ECO:0000256" key="2">
    <source>
        <dbReference type="SAM" id="SignalP"/>
    </source>
</evidence>
<feature type="compositionally biased region" description="Acidic residues" evidence="1">
    <location>
        <begin position="64"/>
        <end position="84"/>
    </location>
</feature>
<evidence type="ECO:0000256" key="1">
    <source>
        <dbReference type="SAM" id="MobiDB-lite"/>
    </source>
</evidence>
<feature type="compositionally biased region" description="Low complexity" evidence="1">
    <location>
        <begin position="107"/>
        <end position="119"/>
    </location>
</feature>
<dbReference type="AlphaFoldDB" id="A0A4D7CUS8"/>
<keyword evidence="5" id="KW-1185">Reference proteome</keyword>
<name>A0A4D7CUS8_9ENTE</name>
<feature type="chain" id="PRO_5038633545" description="Peptidase C39-like domain-containing protein" evidence="2">
    <location>
        <begin position="21"/>
        <end position="703"/>
    </location>
</feature>
<dbReference type="Proteomes" id="UP000298615">
    <property type="component" value="Chromosome"/>
</dbReference>
<proteinExistence type="predicted"/>
<organism evidence="4 5">
    <name type="scientific">Vagococcus zengguangii</name>
    <dbReference type="NCBI Taxonomy" id="2571750"/>
    <lineage>
        <taxon>Bacteria</taxon>
        <taxon>Bacillati</taxon>
        <taxon>Bacillota</taxon>
        <taxon>Bacilli</taxon>
        <taxon>Lactobacillales</taxon>
        <taxon>Enterococcaceae</taxon>
        <taxon>Vagococcus</taxon>
    </lineage>
</organism>
<feature type="signal peptide" evidence="2">
    <location>
        <begin position="1"/>
        <end position="20"/>
    </location>
</feature>
<dbReference type="KEGG" id="vao:FA707_08675"/>
<feature type="region of interest" description="Disordered" evidence="1">
    <location>
        <begin position="61"/>
        <end position="119"/>
    </location>
</feature>